<gene>
    <name evidence="2" type="ORF">CCS41_12765</name>
</gene>
<organism evidence="2 3">
    <name type="scientific">Candidatus Fukatsuia symbiotica</name>
    <dbReference type="NCBI Taxonomy" id="1878942"/>
    <lineage>
        <taxon>Bacteria</taxon>
        <taxon>Pseudomonadati</taxon>
        <taxon>Pseudomonadota</taxon>
        <taxon>Gammaproteobacteria</taxon>
        <taxon>Enterobacterales</taxon>
        <taxon>Yersiniaceae</taxon>
        <taxon>Candidatus Fukatsuia</taxon>
    </lineage>
</organism>
<protein>
    <recommendedName>
        <fullName evidence="1">Insertion element IS402-like domain-containing protein</fullName>
    </recommendedName>
</protein>
<dbReference type="AlphaFoldDB" id="A0A2U8I7J2"/>
<evidence type="ECO:0000259" key="1">
    <source>
        <dbReference type="Pfam" id="PF13340"/>
    </source>
</evidence>
<keyword evidence="3" id="KW-1185">Reference proteome</keyword>
<evidence type="ECO:0000313" key="3">
    <source>
        <dbReference type="Proteomes" id="UP000261875"/>
    </source>
</evidence>
<dbReference type="Proteomes" id="UP000261875">
    <property type="component" value="Chromosome"/>
</dbReference>
<reference evidence="2 3" key="1">
    <citation type="submission" date="2017-05" db="EMBL/GenBank/DDBJ databases">
        <title>Genome sequence of Candidatus Fukatsuia symbiotica and Candidatus Hamiltonella defensa from Acyrthosiphon pisum strain 5D.</title>
        <authorList>
            <person name="Patel V.A."/>
            <person name="Chevignon G."/>
            <person name="Russell J.A."/>
            <person name="Oliver K.M."/>
        </authorList>
    </citation>
    <scope>NUCLEOTIDE SEQUENCE [LARGE SCALE GENOMIC DNA]</scope>
    <source>
        <strain evidence="2 3">5D</strain>
    </source>
</reference>
<dbReference type="KEGG" id="fsm:CCS41_12765"/>
<feature type="domain" description="Insertion element IS402-like" evidence="1">
    <location>
        <begin position="6"/>
        <end position="75"/>
    </location>
</feature>
<dbReference type="InterPro" id="IPR025161">
    <property type="entry name" value="IS402-like_dom"/>
</dbReference>
<dbReference type="InterPro" id="IPR052909">
    <property type="entry name" value="Transposase_6_like"/>
</dbReference>
<evidence type="ECO:0000313" key="2">
    <source>
        <dbReference type="EMBL" id="AWK15142.1"/>
    </source>
</evidence>
<dbReference type="OrthoDB" id="1551210at2"/>
<dbReference type="PANTHER" id="PTHR46637:SF1">
    <property type="entry name" value="BLL5188 PROTEIN"/>
    <property type="match status" value="1"/>
</dbReference>
<dbReference type="Pfam" id="PF13340">
    <property type="entry name" value="DUF4096"/>
    <property type="match status" value="1"/>
</dbReference>
<dbReference type="EMBL" id="CP021659">
    <property type="protein sequence ID" value="AWK15142.1"/>
    <property type="molecule type" value="Genomic_DNA"/>
</dbReference>
<dbReference type="PANTHER" id="PTHR46637">
    <property type="entry name" value="TIS1421-TRANSPOSASE PROTEIN A"/>
    <property type="match status" value="1"/>
</dbReference>
<accession>A0A2U8I7J2</accession>
<name>A0A2U8I7J2_9GAMM</name>
<proteinExistence type="predicted"/>
<sequence length="145" mass="17380">MARKVITDRIWETLKFLLPGAKGRHGKDDRNFLEAMCWIVRTGAPWRDLPPEFGPWKTVYNRYNNWAKKGHLDAILAFFKKRWGSRMGHDCWNHYSGSSACSWRKRRSGKRRIREKLWWIFLKNSWKSGCFRNAFGICYYGWTSL</sequence>